<evidence type="ECO:0000313" key="1">
    <source>
        <dbReference type="EMBL" id="CAH2034699.1"/>
    </source>
</evidence>
<dbReference type="AlphaFoldDB" id="A0AAU9R694"/>
<proteinExistence type="predicted"/>
<keyword evidence="2" id="KW-1185">Reference proteome</keyword>
<accession>A0AAU9R694</accession>
<name>A0AAU9R694_THLAR</name>
<dbReference type="Proteomes" id="UP000836841">
    <property type="component" value="Chromosome 1"/>
</dbReference>
<evidence type="ECO:0000313" key="2">
    <source>
        <dbReference type="Proteomes" id="UP000836841"/>
    </source>
</evidence>
<reference evidence="1 2" key="1">
    <citation type="submission" date="2022-03" db="EMBL/GenBank/DDBJ databases">
        <authorList>
            <person name="Nunn A."/>
            <person name="Chopra R."/>
            <person name="Nunn A."/>
            <person name="Contreras Garrido A."/>
        </authorList>
    </citation>
    <scope>NUCLEOTIDE SEQUENCE [LARGE SCALE GENOMIC DNA]</scope>
</reference>
<gene>
    <name evidence="1" type="ORF">TAV2_LOCUS1959</name>
</gene>
<organism evidence="1 2">
    <name type="scientific">Thlaspi arvense</name>
    <name type="common">Field penny-cress</name>
    <dbReference type="NCBI Taxonomy" id="13288"/>
    <lineage>
        <taxon>Eukaryota</taxon>
        <taxon>Viridiplantae</taxon>
        <taxon>Streptophyta</taxon>
        <taxon>Embryophyta</taxon>
        <taxon>Tracheophyta</taxon>
        <taxon>Spermatophyta</taxon>
        <taxon>Magnoliopsida</taxon>
        <taxon>eudicotyledons</taxon>
        <taxon>Gunneridae</taxon>
        <taxon>Pentapetalae</taxon>
        <taxon>rosids</taxon>
        <taxon>malvids</taxon>
        <taxon>Brassicales</taxon>
        <taxon>Brassicaceae</taxon>
        <taxon>Thlaspideae</taxon>
        <taxon>Thlaspi</taxon>
    </lineage>
</organism>
<protein>
    <submittedName>
        <fullName evidence="1">Uncharacterized protein</fullName>
    </submittedName>
</protein>
<sequence length="56" mass="6492">MLLLPPRRRKSSGRRKTNRIPFVGEMPITRVKKDKPNKCSKCFQPGHNRLSCLKGE</sequence>
<feature type="non-terminal residue" evidence="1">
    <location>
        <position position="56"/>
    </location>
</feature>
<dbReference type="EMBL" id="OU466857">
    <property type="protein sequence ID" value="CAH2034699.1"/>
    <property type="molecule type" value="Genomic_DNA"/>
</dbReference>